<dbReference type="PANTHER" id="PTHR43002">
    <property type="entry name" value="GLYCOGEN DEBRANCHING ENZYME"/>
    <property type="match status" value="1"/>
</dbReference>
<dbReference type="InterPro" id="IPR026444">
    <property type="entry name" value="Secre_tail"/>
</dbReference>
<dbReference type="Gene3D" id="3.20.20.80">
    <property type="entry name" value="Glycosidases"/>
    <property type="match status" value="1"/>
</dbReference>
<accession>A0AAU9D5L3</accession>
<gene>
    <name evidence="4" type="ORF">FUAX_22010</name>
</gene>
<dbReference type="RefSeq" id="WP_338391362.1">
    <property type="nucleotide sequence ID" value="NZ_AP025314.1"/>
</dbReference>
<protein>
    <recommendedName>
        <fullName evidence="3">Glycosyl hydrolase family 13 catalytic domain-containing protein</fullName>
    </recommendedName>
</protein>
<dbReference type="NCBIfam" id="TIGR04183">
    <property type="entry name" value="Por_Secre_tail"/>
    <property type="match status" value="1"/>
</dbReference>
<evidence type="ECO:0000313" key="5">
    <source>
        <dbReference type="Proteomes" id="UP001348817"/>
    </source>
</evidence>
<dbReference type="SUPFAM" id="SSF51445">
    <property type="entry name" value="(Trans)glycosidases"/>
    <property type="match status" value="1"/>
</dbReference>
<comment type="similarity">
    <text evidence="1">Belongs to the glycosyl hydrolase 13 family.</text>
</comment>
<dbReference type="SUPFAM" id="SSF81296">
    <property type="entry name" value="E set domains"/>
    <property type="match status" value="1"/>
</dbReference>
<dbReference type="Pfam" id="PF18962">
    <property type="entry name" value="Por_Secre_tail"/>
    <property type="match status" value="1"/>
</dbReference>
<dbReference type="Gene3D" id="2.60.40.10">
    <property type="entry name" value="Immunoglobulins"/>
    <property type="match status" value="1"/>
</dbReference>
<dbReference type="AlphaFoldDB" id="A0AAU9D5L3"/>
<sequence>MKKSLLTILALLVSNIIVWGQTCTADPAVFTAFDKVTFTLDVSGNTQLENLNQAWIWAWDPSKKYGPTTNIDPATAEADAAKWTKKDGNIWEISFVPKEFLNVPDGKEGELKKLGLLLKGRSWDDGKTQDFLFDVAQAGELSMNLLSPSGNGFNLLEKGESLKVKASANESVTWTLSLSNNKITESTGKNFDFDLTVAEDFVVGEFALTATKGDKSVERKFTVVLETSSPTAELPSGLREGVNYHEDNSKATLVLLAPKKKFVYAIGDFNDWKVSADFLMNKTPDGERFWITLDGLVSKKEYVFQYLVDGSIRIADPFTDKVSDPRDDKYIGDDIYPNLIDYPEGKTEFRASVLQTGQEPFEWKAENFQKPEKEDLIIYEVLVRDWVADHKYSTVADSLDYLKDMGVNAIHFMPFSEFEGNISWGYNPNFYFAPDKYYGTKDDLKRLIDACHEKGIAVIMDLVLNHSFHSSPLLRLYQNQDTNAPASDNPWYNVESPNQAYKWGVDFDHESKYTQAFVDSVNRYWIEEYKVDGFRFDFTKGFTNTPGDGWAYDQARIDLLKRMADKIWEKSPKAYVILEHLADNKEETELADYGMMLWGNMNGAYRNLSKGENSDIGWQFFNKRGWSKPGLISYMESHDEERLMYDAITHGKKESAYNIKNLNTALSRMKMLTAFHFLPTGPKMIWQFGELGYGHSIDLNGRTGEKPVEWGYFKEAPRKRLYDSYATIIALSKDELFSDLDPELNVAGTVKEIRFQSGDDHAVLIGNFGTTIKSVTKTLPTTDGWKNILTGEAVSLNGNQFATDLWPGQFVLLSNKDLGVNVSPEVFDIAPAIAGALENIEGEVSEIDRVISVNALFQDLADGDQVKVELLSNTNSELVNVTVSPSGNMVIKHKEGFGETTVTLRGKARYAYTDREFKIKVNPTLTDVDDPEEAGISLYPIPVTDELRIDVPSNVEVKNVELLDANGKRLLTADFQDRLGKIKLGGFVTGIYYLRITTTDAVYTKRLLKK</sequence>
<feature type="signal peptide" evidence="2">
    <location>
        <begin position="1"/>
        <end position="25"/>
    </location>
</feature>
<dbReference type="InterPro" id="IPR006047">
    <property type="entry name" value="GH13_cat_dom"/>
</dbReference>
<name>A0AAU9D5L3_9BACT</name>
<dbReference type="KEGG" id="fax:FUAX_22010"/>
<dbReference type="Proteomes" id="UP001348817">
    <property type="component" value="Chromosome"/>
</dbReference>
<evidence type="ECO:0000313" key="4">
    <source>
        <dbReference type="EMBL" id="BDD09769.1"/>
    </source>
</evidence>
<feature type="chain" id="PRO_5043672737" description="Glycosyl hydrolase family 13 catalytic domain-containing protein" evidence="2">
    <location>
        <begin position="26"/>
        <end position="1010"/>
    </location>
</feature>
<feature type="domain" description="Glycosyl hydrolase family 13 catalytic" evidence="3">
    <location>
        <begin position="380"/>
        <end position="732"/>
    </location>
</feature>
<dbReference type="Pfam" id="PF00128">
    <property type="entry name" value="Alpha-amylase"/>
    <property type="match status" value="1"/>
</dbReference>
<proteinExistence type="inferred from homology"/>
<keyword evidence="5" id="KW-1185">Reference proteome</keyword>
<dbReference type="GO" id="GO:0005975">
    <property type="term" value="P:carbohydrate metabolic process"/>
    <property type="evidence" value="ECO:0007669"/>
    <property type="project" value="InterPro"/>
</dbReference>
<dbReference type="InterPro" id="IPR014756">
    <property type="entry name" value="Ig_E-set"/>
</dbReference>
<evidence type="ECO:0000256" key="1">
    <source>
        <dbReference type="ARBA" id="ARBA00008061"/>
    </source>
</evidence>
<evidence type="ECO:0000259" key="3">
    <source>
        <dbReference type="SMART" id="SM00642"/>
    </source>
</evidence>
<dbReference type="EMBL" id="AP025314">
    <property type="protein sequence ID" value="BDD09769.1"/>
    <property type="molecule type" value="Genomic_DNA"/>
</dbReference>
<evidence type="ECO:0000256" key="2">
    <source>
        <dbReference type="SAM" id="SignalP"/>
    </source>
</evidence>
<keyword evidence="2" id="KW-0732">Signal</keyword>
<dbReference type="InterPro" id="IPR017853">
    <property type="entry name" value="GH"/>
</dbReference>
<dbReference type="SMART" id="SM00642">
    <property type="entry name" value="Aamy"/>
    <property type="match status" value="1"/>
</dbReference>
<reference evidence="4 5" key="1">
    <citation type="submission" date="2021-12" db="EMBL/GenBank/DDBJ databases">
        <title>Genome sequencing of bacteria with rrn-lacking chromosome and rrn-plasmid.</title>
        <authorList>
            <person name="Anda M."/>
            <person name="Iwasaki W."/>
        </authorList>
    </citation>
    <scope>NUCLEOTIDE SEQUENCE [LARGE SCALE GENOMIC DNA]</scope>
    <source>
        <strain evidence="4 5">DSM 100852</strain>
    </source>
</reference>
<dbReference type="CDD" id="cd11350">
    <property type="entry name" value="AmyAc_4"/>
    <property type="match status" value="1"/>
</dbReference>
<organism evidence="4 5">
    <name type="scientific">Fulvitalea axinellae</name>
    <dbReference type="NCBI Taxonomy" id="1182444"/>
    <lineage>
        <taxon>Bacteria</taxon>
        <taxon>Pseudomonadati</taxon>
        <taxon>Bacteroidota</taxon>
        <taxon>Cytophagia</taxon>
        <taxon>Cytophagales</taxon>
        <taxon>Persicobacteraceae</taxon>
        <taxon>Fulvitalea</taxon>
    </lineage>
</organism>
<dbReference type="InterPro" id="IPR013783">
    <property type="entry name" value="Ig-like_fold"/>
</dbReference>